<name>A0AAW0BY00_9AGAR</name>
<evidence type="ECO:0000259" key="1">
    <source>
        <dbReference type="Pfam" id="PF12937"/>
    </source>
</evidence>
<dbReference type="SUPFAM" id="SSF52047">
    <property type="entry name" value="RNI-like"/>
    <property type="match status" value="1"/>
</dbReference>
<gene>
    <name evidence="2" type="ORF">VNI00_013822</name>
</gene>
<accession>A0AAW0BY00</accession>
<dbReference type="Gene3D" id="1.20.1280.50">
    <property type="match status" value="1"/>
</dbReference>
<dbReference type="AlphaFoldDB" id="A0AAW0BY00"/>
<organism evidence="2 3">
    <name type="scientific">Paramarasmius palmivorus</name>
    <dbReference type="NCBI Taxonomy" id="297713"/>
    <lineage>
        <taxon>Eukaryota</taxon>
        <taxon>Fungi</taxon>
        <taxon>Dikarya</taxon>
        <taxon>Basidiomycota</taxon>
        <taxon>Agaricomycotina</taxon>
        <taxon>Agaricomycetes</taxon>
        <taxon>Agaricomycetidae</taxon>
        <taxon>Agaricales</taxon>
        <taxon>Marasmiineae</taxon>
        <taxon>Marasmiaceae</taxon>
        <taxon>Paramarasmius</taxon>
    </lineage>
</organism>
<reference evidence="2 3" key="1">
    <citation type="submission" date="2024-01" db="EMBL/GenBank/DDBJ databases">
        <title>A draft genome for a cacao thread blight-causing isolate of Paramarasmius palmivorus.</title>
        <authorList>
            <person name="Baruah I.K."/>
            <person name="Bukari Y."/>
            <person name="Amoako-Attah I."/>
            <person name="Meinhardt L.W."/>
            <person name="Bailey B.A."/>
            <person name="Cohen S.P."/>
        </authorList>
    </citation>
    <scope>NUCLEOTIDE SEQUENCE [LARGE SCALE GENOMIC DNA]</scope>
    <source>
        <strain evidence="2 3">GH-12</strain>
    </source>
</reference>
<dbReference type="Proteomes" id="UP001383192">
    <property type="component" value="Unassembled WGS sequence"/>
</dbReference>
<dbReference type="EMBL" id="JAYKXP010000072">
    <property type="protein sequence ID" value="KAK7031032.1"/>
    <property type="molecule type" value="Genomic_DNA"/>
</dbReference>
<protein>
    <recommendedName>
        <fullName evidence="1">F-box domain-containing protein</fullName>
    </recommendedName>
</protein>
<sequence length="574" mass="65142">MVVSSPFDRVLRTNYAPSAEELGAIRKLVLSPEEQVQLLNEKIFQLEAERDKLQSFINDHRALLSPARRLPRDIIAEIFLHCLPTDQLPTCDASKMPLVLTTVCRSWREIAVTTPRLWRAIHFVIPALVGYTIEDDFRTLFHLRKEGLQLWLERAKSVPLIVSCYMQFNSKKPREVGNELQTMYTEYMKVLSRYSTQWKTLYLSSIPLELLSPLQVLKANDVPLLRTLSLESNAFELGRPWMLASREHPLLDITRTPSLRALHLSREPADIFLFPARWADLTELSICPLSRSFPQSAIDPLQVVQRLAQTCHSLRKCNLDLTMSRFDEMVNVHSSRQTWQHLTDLRISLGIDVPDGIAQSHRVIQGIFDSILTPALSHLAVLIPTRDVVTDRAPFLELLQVSDCNIASLELNMQLSSSALIGCLQSIPSLTTLRLTDALELPSYVSEEGVIVRPPSYPILTSDVFQALSDNELCPFLENVTFIQCPIESIDDIVDFGLSRATIKTLSVVFQNDMQTRHPPGLTDEEREKGELLKQRGITVEWRSVFEAETLRPFDANVFSLPTSGMPRSFNGVY</sequence>
<feature type="domain" description="F-box" evidence="1">
    <location>
        <begin position="69"/>
        <end position="123"/>
    </location>
</feature>
<keyword evidence="3" id="KW-1185">Reference proteome</keyword>
<dbReference type="InterPro" id="IPR001810">
    <property type="entry name" value="F-box_dom"/>
</dbReference>
<proteinExistence type="predicted"/>
<evidence type="ECO:0000313" key="2">
    <source>
        <dbReference type="EMBL" id="KAK7031032.1"/>
    </source>
</evidence>
<comment type="caution">
    <text evidence="2">The sequence shown here is derived from an EMBL/GenBank/DDBJ whole genome shotgun (WGS) entry which is preliminary data.</text>
</comment>
<dbReference type="Pfam" id="PF12937">
    <property type="entry name" value="F-box-like"/>
    <property type="match status" value="1"/>
</dbReference>
<evidence type="ECO:0000313" key="3">
    <source>
        <dbReference type="Proteomes" id="UP001383192"/>
    </source>
</evidence>